<evidence type="ECO:0000313" key="1">
    <source>
        <dbReference type="EMBL" id="EER10978.1"/>
    </source>
</evidence>
<dbReference type="Proteomes" id="UP000007800">
    <property type="component" value="Unassembled WGS sequence"/>
</dbReference>
<protein>
    <submittedName>
        <fullName evidence="1">Uncharacterized protein</fullName>
    </submittedName>
</protein>
<dbReference type="AlphaFoldDB" id="C5KWX4"/>
<organism evidence="2">
    <name type="scientific">Perkinsus marinus (strain ATCC 50983 / TXsc)</name>
    <dbReference type="NCBI Taxonomy" id="423536"/>
    <lineage>
        <taxon>Eukaryota</taxon>
        <taxon>Sar</taxon>
        <taxon>Alveolata</taxon>
        <taxon>Perkinsozoa</taxon>
        <taxon>Perkinsea</taxon>
        <taxon>Perkinsida</taxon>
        <taxon>Perkinsidae</taxon>
        <taxon>Perkinsus</taxon>
    </lineage>
</organism>
<accession>C5KWX4</accession>
<keyword evidence="2" id="KW-1185">Reference proteome</keyword>
<reference evidence="1 2" key="1">
    <citation type="submission" date="2008-07" db="EMBL/GenBank/DDBJ databases">
        <authorList>
            <person name="El-Sayed N."/>
            <person name="Caler E."/>
            <person name="Inman J."/>
            <person name="Amedeo P."/>
            <person name="Hass B."/>
            <person name="Wortman J."/>
        </authorList>
    </citation>
    <scope>NUCLEOTIDE SEQUENCE [LARGE SCALE GENOMIC DNA]</scope>
    <source>
        <strain evidence="2">ATCC 50983 / TXsc</strain>
    </source>
</reference>
<evidence type="ECO:0000313" key="2">
    <source>
        <dbReference type="Proteomes" id="UP000007800"/>
    </source>
</evidence>
<dbReference type="RefSeq" id="XP_002779183.1">
    <property type="nucleotide sequence ID" value="XM_002779137.1"/>
</dbReference>
<dbReference type="InParanoid" id="C5KWX4"/>
<dbReference type="GeneID" id="9056194"/>
<gene>
    <name evidence="1" type="ORF">Pmar_PMAR029598</name>
</gene>
<name>C5KWX4_PERM5</name>
<proteinExistence type="predicted"/>
<dbReference type="EMBL" id="GG677097">
    <property type="protein sequence ID" value="EER10978.1"/>
    <property type="molecule type" value="Genomic_DNA"/>
</dbReference>
<sequence>MGSASGVWQGLVAEKAGVEMMVRVGSSIIDEVPSVRSWMRCHVVNALGVPPKIRKMAQKILDGEQAPTPKKGPPSGSVGEEGGVVLLPIVTATKPSSEACELKKEMEELRKSYGELYEEYVKVCGLLEKSNRAQLEHAAERARTEKELLRWRRSGNVMMASRNSAVVGVVERMMMVLEEGSLGEIAQCYAKVSVARSGGEKGPTREELKMIFLAMFRKACEIRATELLGYALGVAVGGNPSLCAEGDGVRPEGGRAAVAVGAGGAEGGVEEVGSYF</sequence>